<comment type="caution">
    <text evidence="3">The sequence shown here is derived from an EMBL/GenBank/DDBJ whole genome shotgun (WGS) entry which is preliminary data.</text>
</comment>
<proteinExistence type="predicted"/>
<feature type="domain" description="PPM-type phosphatase" evidence="2">
    <location>
        <begin position="569"/>
        <end position="774"/>
    </location>
</feature>
<feature type="transmembrane region" description="Helical" evidence="1">
    <location>
        <begin position="82"/>
        <end position="107"/>
    </location>
</feature>
<gene>
    <name evidence="3" type="ORF">H9746_05315</name>
</gene>
<dbReference type="SUPFAM" id="SSF81606">
    <property type="entry name" value="PP2C-like"/>
    <property type="match status" value="1"/>
</dbReference>
<dbReference type="PANTHER" id="PTHR35801">
    <property type="entry name" value="PHOSPHOSERINE PHOSPHATASE RSBX"/>
    <property type="match status" value="1"/>
</dbReference>
<dbReference type="InterPro" id="IPR039248">
    <property type="entry name" value="Ptase_RsbX"/>
</dbReference>
<evidence type="ECO:0000313" key="4">
    <source>
        <dbReference type="Proteomes" id="UP000886808"/>
    </source>
</evidence>
<name>A0A9D1PHL2_9FIRM</name>
<protein>
    <submittedName>
        <fullName evidence="3">SpoIIE family protein phosphatase</fullName>
    </submittedName>
</protein>
<dbReference type="InterPro" id="IPR045768">
    <property type="entry name" value="SpoIIE_N"/>
</dbReference>
<dbReference type="Proteomes" id="UP000886808">
    <property type="component" value="Unassembled WGS sequence"/>
</dbReference>
<feature type="transmembrane region" description="Helical" evidence="1">
    <location>
        <begin position="206"/>
        <end position="229"/>
    </location>
</feature>
<keyword evidence="1" id="KW-0472">Membrane</keyword>
<dbReference type="InterPro" id="IPR036457">
    <property type="entry name" value="PPM-type-like_dom_sf"/>
</dbReference>
<keyword evidence="1" id="KW-0812">Transmembrane</keyword>
<dbReference type="Pfam" id="PF07228">
    <property type="entry name" value="SpoIIE"/>
    <property type="match status" value="1"/>
</dbReference>
<dbReference type="AlphaFoldDB" id="A0A9D1PHL2"/>
<evidence type="ECO:0000256" key="1">
    <source>
        <dbReference type="SAM" id="Phobius"/>
    </source>
</evidence>
<dbReference type="EMBL" id="DXIE01000032">
    <property type="protein sequence ID" value="HIV62239.1"/>
    <property type="molecule type" value="Genomic_DNA"/>
</dbReference>
<dbReference type="Gene3D" id="3.60.40.10">
    <property type="entry name" value="PPM-type phosphatase domain"/>
    <property type="match status" value="1"/>
</dbReference>
<feature type="transmembrane region" description="Helical" evidence="1">
    <location>
        <begin position="144"/>
        <end position="166"/>
    </location>
</feature>
<dbReference type="Pfam" id="PF19732">
    <property type="entry name" value="SpoIIE_N"/>
    <property type="match status" value="1"/>
</dbReference>
<sequence length="781" mass="84691">MDKQTLERKSFEAAAHTAALWTRLTHTDTAKRAARGIRQFLLGLVLSQGMFFGTYAPLGIAFTGACTTKGIYALLGSVIGYLLGHGGMLGVSCAVASILTFICAYIFKEHLRKIWFMPLSCSFMTLICTFILLPAPPFLSIAKIFQFITVCAITGGLCLCYIKAFSYPKRLGDFKKPVGLLALIASVLIALGEITIFGTISPSRVLAYILTLSAAYLVSSASGAAFGVIFGVTMDITGGSGAFFTCVYSLSALLAGAFRSMGRLPFLLSTAVTASAACLLGIDNPFFTSGVYECCLAAFIFWFIPDTLFQYIKDSLIPSPENTLDKLLRMKHSAGKYASEASDAFYEMYLAMMSGAQTGRAAADEDIHAIFDCAADSICRTCRICNQCWQKDYISTLSALNDVSVPMLKRGRAEASDFPKHFSERCIHFPELLSSINRALFSLRERQQYRKRCEENCTLIAQQYAGLTGILRQISSTLGCEQAELPARERQVRSYASAFGVIDKVAVFRDGKGHLRVELDGDAMENILHQRKGFAAGLSAVLSVCLSEPERISDELGTRLILKEQAPFRAIVGIGQRQKQNEHVSGDTARSFVTDSGQACLLLADGMGTGEAAAKDSRMILSLMERFLKAGIPPDDALRTVSPAFKLKCDSTRGVTLDLLMLDLFTGRGSCLKCGAAASYILSGNKLTSIAGGNLPVGLSDDIAADQSIPIKLQRGDLFIMVSDGICDSIDDKWLKTLIYEHQKDTPKELAAHLVVAAAKRGTSDDLSALVFRLEQRPLPV</sequence>
<dbReference type="SMART" id="SM00331">
    <property type="entry name" value="PP2C_SIG"/>
    <property type="match status" value="1"/>
</dbReference>
<feature type="transmembrane region" description="Helical" evidence="1">
    <location>
        <begin position="241"/>
        <end position="258"/>
    </location>
</feature>
<feature type="transmembrane region" description="Helical" evidence="1">
    <location>
        <begin position="178"/>
        <end position="200"/>
    </location>
</feature>
<organism evidence="3 4">
    <name type="scientific">Candidatus Butyricicoccus avistercoris</name>
    <dbReference type="NCBI Taxonomy" id="2838518"/>
    <lineage>
        <taxon>Bacteria</taxon>
        <taxon>Bacillati</taxon>
        <taxon>Bacillota</taxon>
        <taxon>Clostridia</taxon>
        <taxon>Eubacteriales</taxon>
        <taxon>Butyricicoccaceae</taxon>
        <taxon>Butyricicoccus</taxon>
    </lineage>
</organism>
<evidence type="ECO:0000259" key="2">
    <source>
        <dbReference type="SMART" id="SM00331"/>
    </source>
</evidence>
<reference evidence="3" key="2">
    <citation type="submission" date="2021-04" db="EMBL/GenBank/DDBJ databases">
        <authorList>
            <person name="Gilroy R."/>
        </authorList>
    </citation>
    <scope>NUCLEOTIDE SEQUENCE</scope>
    <source>
        <strain evidence="3">CHK193-4272</strain>
    </source>
</reference>
<accession>A0A9D1PHL2</accession>
<dbReference type="InterPro" id="IPR001932">
    <property type="entry name" value="PPM-type_phosphatase-like_dom"/>
</dbReference>
<dbReference type="PANTHER" id="PTHR35801:SF1">
    <property type="entry name" value="PHOSPHOSERINE PHOSPHATASE RSBX"/>
    <property type="match status" value="1"/>
</dbReference>
<keyword evidence="1" id="KW-1133">Transmembrane helix</keyword>
<feature type="transmembrane region" description="Helical" evidence="1">
    <location>
        <begin position="114"/>
        <end position="132"/>
    </location>
</feature>
<evidence type="ECO:0000313" key="3">
    <source>
        <dbReference type="EMBL" id="HIV62239.1"/>
    </source>
</evidence>
<reference evidence="3" key="1">
    <citation type="journal article" date="2021" name="PeerJ">
        <title>Extensive microbial diversity within the chicken gut microbiome revealed by metagenomics and culture.</title>
        <authorList>
            <person name="Gilroy R."/>
            <person name="Ravi A."/>
            <person name="Getino M."/>
            <person name="Pursley I."/>
            <person name="Horton D.L."/>
            <person name="Alikhan N.F."/>
            <person name="Baker D."/>
            <person name="Gharbi K."/>
            <person name="Hall N."/>
            <person name="Watson M."/>
            <person name="Adriaenssens E.M."/>
            <person name="Foster-Nyarko E."/>
            <person name="Jarju S."/>
            <person name="Secka A."/>
            <person name="Antonio M."/>
            <person name="Oren A."/>
            <person name="Chaudhuri R.R."/>
            <person name="La Ragione R."/>
            <person name="Hildebrand F."/>
            <person name="Pallen M.J."/>
        </authorList>
    </citation>
    <scope>NUCLEOTIDE SEQUENCE</scope>
    <source>
        <strain evidence="3">CHK193-4272</strain>
    </source>
</reference>
<feature type="transmembrane region" description="Helical" evidence="1">
    <location>
        <begin position="40"/>
        <end position="62"/>
    </location>
</feature>